<dbReference type="AlphaFoldDB" id="F9GDW5"/>
<proteinExistence type="predicted"/>
<accession>F9GDW5</accession>
<protein>
    <submittedName>
        <fullName evidence="1">Uncharacterized protein</fullName>
    </submittedName>
</protein>
<dbReference type="OrthoDB" id="1673781at2759"/>
<name>F9GDW5_FUSOF</name>
<reference evidence="1" key="1">
    <citation type="journal article" date="2012" name="Mol. Plant Microbe Interact.">
        <title>A highly conserved effector in Fusarium oxysporum is required for full virulence on Arabidopsis.</title>
        <authorList>
            <person name="Thatcher L.F."/>
            <person name="Gardiner D.M."/>
            <person name="Kazan K."/>
            <person name="Manners J."/>
        </authorList>
    </citation>
    <scope>NUCLEOTIDE SEQUENCE [LARGE SCALE GENOMIC DNA]</scope>
    <source>
        <strain evidence="1">Fo5176</strain>
    </source>
</reference>
<dbReference type="EMBL" id="AFQF01005829">
    <property type="protein sequence ID" value="EGU72642.1"/>
    <property type="molecule type" value="Genomic_DNA"/>
</dbReference>
<sequence>MSGDQDHSSISADAQDFVDMNIFEQILELDDEGQIENSQKNLSSGSLNRRKIRSMKLAILCKFTF</sequence>
<gene>
    <name evidence="1" type="ORF">FOXB_16849</name>
</gene>
<evidence type="ECO:0000313" key="1">
    <source>
        <dbReference type="EMBL" id="EGU72642.1"/>
    </source>
</evidence>
<comment type="caution">
    <text evidence="1">The sequence shown here is derived from an EMBL/GenBank/DDBJ whole genome shotgun (WGS) entry which is preliminary data.</text>
</comment>
<organism evidence="1">
    <name type="scientific">Fusarium oxysporum (strain Fo5176)</name>
    <name type="common">Fusarium vascular wilt</name>
    <dbReference type="NCBI Taxonomy" id="660025"/>
    <lineage>
        <taxon>Eukaryota</taxon>
        <taxon>Fungi</taxon>
        <taxon>Dikarya</taxon>
        <taxon>Ascomycota</taxon>
        <taxon>Pezizomycotina</taxon>
        <taxon>Sordariomycetes</taxon>
        <taxon>Hypocreomycetidae</taxon>
        <taxon>Hypocreales</taxon>
        <taxon>Nectriaceae</taxon>
        <taxon>Fusarium</taxon>
        <taxon>Fusarium oxysporum species complex</taxon>
    </lineage>
</organism>